<name>A0A9X3JFC2_9LACT</name>
<dbReference type="PANTHER" id="PTHR15004:SF0">
    <property type="entry name" value="GLUTAMYL-TRNA(GLN) AMIDOTRANSFERASE SUBUNIT C, MITOCHONDRIAL"/>
    <property type="match status" value="1"/>
</dbReference>
<dbReference type="Pfam" id="PF02686">
    <property type="entry name" value="GatC"/>
    <property type="match status" value="1"/>
</dbReference>
<dbReference type="NCBIfam" id="TIGR00135">
    <property type="entry name" value="gatC"/>
    <property type="match status" value="1"/>
</dbReference>
<dbReference type="EMBL" id="JAPRFR010000001">
    <property type="protein sequence ID" value="MCZ0725756.1"/>
    <property type="molecule type" value="Genomic_DNA"/>
</dbReference>
<evidence type="ECO:0000256" key="1">
    <source>
        <dbReference type="ARBA" id="ARBA00010757"/>
    </source>
</evidence>
<dbReference type="PANTHER" id="PTHR15004">
    <property type="entry name" value="GLUTAMYL-TRNA(GLN) AMIDOTRANSFERASE SUBUNIT C, MITOCHONDRIAL"/>
    <property type="match status" value="1"/>
</dbReference>
<dbReference type="Gene3D" id="1.10.20.60">
    <property type="entry name" value="Glu-tRNAGln amidotransferase C subunit, N-terminal domain"/>
    <property type="match status" value="1"/>
</dbReference>
<evidence type="ECO:0000256" key="3">
    <source>
        <dbReference type="ARBA" id="ARBA00024799"/>
    </source>
</evidence>
<comment type="catalytic activity">
    <reaction evidence="4 6">
        <text>L-aspartyl-tRNA(Asn) + L-glutamine + ATP + H2O = L-asparaginyl-tRNA(Asn) + L-glutamate + ADP + phosphate + 2 H(+)</text>
        <dbReference type="Rhea" id="RHEA:14513"/>
        <dbReference type="Rhea" id="RHEA-COMP:9674"/>
        <dbReference type="Rhea" id="RHEA-COMP:9677"/>
        <dbReference type="ChEBI" id="CHEBI:15377"/>
        <dbReference type="ChEBI" id="CHEBI:15378"/>
        <dbReference type="ChEBI" id="CHEBI:29985"/>
        <dbReference type="ChEBI" id="CHEBI:30616"/>
        <dbReference type="ChEBI" id="CHEBI:43474"/>
        <dbReference type="ChEBI" id="CHEBI:58359"/>
        <dbReference type="ChEBI" id="CHEBI:78515"/>
        <dbReference type="ChEBI" id="CHEBI:78516"/>
        <dbReference type="ChEBI" id="CHEBI:456216"/>
    </reaction>
</comment>
<dbReference type="EC" id="6.3.5.-" evidence="6"/>
<dbReference type="InterPro" id="IPR036113">
    <property type="entry name" value="Asp/Glu-ADT_sf_sub_c"/>
</dbReference>
<keyword evidence="6" id="KW-0648">Protein biosynthesis</keyword>
<keyword evidence="8" id="KW-1185">Reference proteome</keyword>
<dbReference type="GO" id="GO:0070681">
    <property type="term" value="P:glutaminyl-tRNAGln biosynthesis via transamidation"/>
    <property type="evidence" value="ECO:0007669"/>
    <property type="project" value="TreeGrafter"/>
</dbReference>
<evidence type="ECO:0000256" key="4">
    <source>
        <dbReference type="ARBA" id="ARBA00047380"/>
    </source>
</evidence>
<dbReference type="GO" id="GO:0005524">
    <property type="term" value="F:ATP binding"/>
    <property type="evidence" value="ECO:0007669"/>
    <property type="project" value="UniProtKB-KW"/>
</dbReference>
<sequence>MAISEEEVKRIAKLAKFEFTEDEVHQFTQEFDSILGMFERLQEVDTTDVPVMSWAIDKSDVMRADKAQAGTDRDLLFKNVKSEQDGFIKVPAIIDTDGGKA</sequence>
<evidence type="ECO:0000313" key="7">
    <source>
        <dbReference type="EMBL" id="MCZ0725756.1"/>
    </source>
</evidence>
<accession>A0A9X3JFC2</accession>
<evidence type="ECO:0000256" key="2">
    <source>
        <dbReference type="ARBA" id="ARBA00011123"/>
    </source>
</evidence>
<dbReference type="RefSeq" id="WP_268752068.1">
    <property type="nucleotide sequence ID" value="NZ_JAPRFQ010000001.1"/>
</dbReference>
<evidence type="ECO:0000256" key="6">
    <source>
        <dbReference type="HAMAP-Rule" id="MF_00122"/>
    </source>
</evidence>
<dbReference type="GO" id="GO:0050567">
    <property type="term" value="F:glutaminyl-tRNA synthase (glutamine-hydrolyzing) activity"/>
    <property type="evidence" value="ECO:0007669"/>
    <property type="project" value="UniProtKB-UniRule"/>
</dbReference>
<comment type="similarity">
    <text evidence="1 6">Belongs to the GatC family.</text>
</comment>
<organism evidence="7 8">
    <name type="scientific">Aerococcus kribbianus</name>
    <dbReference type="NCBI Taxonomy" id="2999064"/>
    <lineage>
        <taxon>Bacteria</taxon>
        <taxon>Bacillati</taxon>
        <taxon>Bacillota</taxon>
        <taxon>Bacilli</taxon>
        <taxon>Lactobacillales</taxon>
        <taxon>Aerococcaceae</taxon>
        <taxon>Aerococcus</taxon>
    </lineage>
</organism>
<gene>
    <name evidence="6 7" type="primary">gatC</name>
    <name evidence="7" type="ORF">OW157_04115</name>
</gene>
<dbReference type="GO" id="GO:0006450">
    <property type="term" value="P:regulation of translational fidelity"/>
    <property type="evidence" value="ECO:0007669"/>
    <property type="project" value="InterPro"/>
</dbReference>
<evidence type="ECO:0000256" key="5">
    <source>
        <dbReference type="ARBA" id="ARBA00047913"/>
    </source>
</evidence>
<dbReference type="GO" id="GO:0006412">
    <property type="term" value="P:translation"/>
    <property type="evidence" value="ECO:0007669"/>
    <property type="project" value="UniProtKB-UniRule"/>
</dbReference>
<evidence type="ECO:0000313" key="8">
    <source>
        <dbReference type="Proteomes" id="UP001146670"/>
    </source>
</evidence>
<keyword evidence="6" id="KW-0547">Nucleotide-binding</keyword>
<dbReference type="Proteomes" id="UP001146670">
    <property type="component" value="Unassembled WGS sequence"/>
</dbReference>
<keyword evidence="6" id="KW-0436">Ligase</keyword>
<protein>
    <recommendedName>
        <fullName evidence="6">Aspartyl/glutamyl-tRNA(Asn/Gln) amidotransferase subunit C</fullName>
        <shortName evidence="6">Asp/Glu-ADT subunit C</shortName>
        <ecNumber evidence="6">6.3.5.-</ecNumber>
    </recommendedName>
</protein>
<dbReference type="HAMAP" id="MF_00122">
    <property type="entry name" value="GatC"/>
    <property type="match status" value="1"/>
</dbReference>
<reference evidence="7" key="1">
    <citation type="submission" date="2022-12" db="EMBL/GenBank/DDBJ databases">
        <title>Description and comparative metabolic analysis of Aerococcus sp. nov., isolated from the feces of a pig.</title>
        <authorList>
            <person name="Chang Y.-H."/>
        </authorList>
    </citation>
    <scope>NUCLEOTIDE SEQUENCE</scope>
    <source>
        <strain evidence="7">YH-aer222</strain>
    </source>
</reference>
<comment type="caution">
    <text evidence="7">The sequence shown here is derived from an EMBL/GenBank/DDBJ whole genome shotgun (WGS) entry which is preliminary data.</text>
</comment>
<keyword evidence="6" id="KW-0067">ATP-binding</keyword>
<proteinExistence type="inferred from homology"/>
<comment type="function">
    <text evidence="3 6">Allows the formation of correctly charged Asn-tRNA(Asn) or Gln-tRNA(Gln) through the transamidation of misacylated Asp-tRNA(Asn) or Glu-tRNA(Gln) in organisms which lack either or both of asparaginyl-tRNA or glutaminyl-tRNA synthetases. The reaction takes place in the presence of glutamine and ATP through an activated phospho-Asp-tRNA(Asn) or phospho-Glu-tRNA(Gln).</text>
</comment>
<dbReference type="SUPFAM" id="SSF141000">
    <property type="entry name" value="Glu-tRNAGln amidotransferase C subunit"/>
    <property type="match status" value="1"/>
</dbReference>
<comment type="catalytic activity">
    <reaction evidence="5 6">
        <text>L-glutamyl-tRNA(Gln) + L-glutamine + ATP + H2O = L-glutaminyl-tRNA(Gln) + L-glutamate + ADP + phosphate + H(+)</text>
        <dbReference type="Rhea" id="RHEA:17521"/>
        <dbReference type="Rhea" id="RHEA-COMP:9681"/>
        <dbReference type="Rhea" id="RHEA-COMP:9684"/>
        <dbReference type="ChEBI" id="CHEBI:15377"/>
        <dbReference type="ChEBI" id="CHEBI:15378"/>
        <dbReference type="ChEBI" id="CHEBI:29985"/>
        <dbReference type="ChEBI" id="CHEBI:30616"/>
        <dbReference type="ChEBI" id="CHEBI:43474"/>
        <dbReference type="ChEBI" id="CHEBI:58359"/>
        <dbReference type="ChEBI" id="CHEBI:78520"/>
        <dbReference type="ChEBI" id="CHEBI:78521"/>
        <dbReference type="ChEBI" id="CHEBI:456216"/>
    </reaction>
</comment>
<dbReference type="AlphaFoldDB" id="A0A9X3JFC2"/>
<dbReference type="InterPro" id="IPR003837">
    <property type="entry name" value="GatC"/>
</dbReference>
<comment type="subunit">
    <text evidence="2 6">Heterotrimer of A, B and C subunits.</text>
</comment>